<dbReference type="InterPro" id="IPR029016">
    <property type="entry name" value="GAF-like_dom_sf"/>
</dbReference>
<evidence type="ECO:0000313" key="7">
    <source>
        <dbReference type="EMBL" id="SMC71588.1"/>
    </source>
</evidence>
<dbReference type="SUPFAM" id="SSF46689">
    <property type="entry name" value="Homeodomain-like"/>
    <property type="match status" value="1"/>
</dbReference>
<dbReference type="Gene3D" id="3.40.50.300">
    <property type="entry name" value="P-loop containing nucleotide triphosphate hydrolases"/>
    <property type="match status" value="1"/>
</dbReference>
<dbReference type="PANTHER" id="PTHR32071:SF122">
    <property type="entry name" value="SIGMA FACTOR"/>
    <property type="match status" value="1"/>
</dbReference>
<feature type="domain" description="Sigma-54 factor interaction" evidence="6">
    <location>
        <begin position="479"/>
        <end position="544"/>
    </location>
</feature>
<keyword evidence="4" id="KW-0804">Transcription</keyword>
<dbReference type="eggNOG" id="COG3284">
    <property type="taxonomic scope" value="Bacteria"/>
</dbReference>
<feature type="region of interest" description="Disordered" evidence="5">
    <location>
        <begin position="1"/>
        <end position="29"/>
    </location>
</feature>
<evidence type="ECO:0000256" key="4">
    <source>
        <dbReference type="ARBA" id="ARBA00023163"/>
    </source>
</evidence>
<dbReference type="AlphaFoldDB" id="A0A1W2BGL6"/>
<keyword evidence="2" id="KW-0067">ATP-binding</keyword>
<sequence>MNTMPRHARGAFIPGPSAPQGLVQRGDLRPDRARRVRDTFLTTGTADFAAVEAAGISPHVFDSWRRCLRYGLAGDDVRPVRRTAIDLESQLTTVVDAVVSRRDAVLEQSMCGLSLTDGEGTVLRQWVRDRRIGRWLERNDIVPTFVVDETSVGTTSGMCLLSGKPTMVRGPEHFFEKYDSVTSAGVPVVHPVTHRVVGSLNLTSRFEDTSPVLLSWAMDLVRDVQCAFQESATRRERILMNAYLSENRDVRHPLVALNEQTIITNATAARLLTSVDQALLWEHTSRAIHDGGQEARRLVLNNGTVVSVECKQITDGGVAAGAVLSIRPVVERSTRTEPAPPVPALGQLAGKGPRWRELCRRAHHTGTGPVLVTGERGTGKLAVARVLAGGMPVAVVDGTDAAADGGRSWLRGLEDHLSQPAPAVVVIRHCDELDLPTSTAAAKLVRACHDGPVRVIATAKNSARHGDLAPLLAEFTAVLEVPTLRDRLEDLPDLLAALTKPAFERLGRTPHPVRWMPDAVQTLARLDWPGNVASLETVVVEVLRTNSNGYISAGDLPVDVVSTASRRKLAGLEQVEATAIITALREARGNKKKAADALGIARSTLYRKTRALGIDLSTAAY</sequence>
<dbReference type="PANTHER" id="PTHR32071">
    <property type="entry name" value="TRANSCRIPTIONAL REGULATORY PROTEIN"/>
    <property type="match status" value="1"/>
</dbReference>
<dbReference type="GO" id="GO:0006355">
    <property type="term" value="P:regulation of DNA-templated transcription"/>
    <property type="evidence" value="ECO:0007669"/>
    <property type="project" value="InterPro"/>
</dbReference>
<reference evidence="8" key="1">
    <citation type="submission" date="2017-04" db="EMBL/GenBank/DDBJ databases">
        <authorList>
            <person name="Varghese N."/>
            <person name="Submissions S."/>
        </authorList>
    </citation>
    <scope>NUCLEOTIDE SEQUENCE [LARGE SCALE GENOMIC DNA]</scope>
    <source>
        <strain evidence="8">DSM 44073</strain>
    </source>
</reference>
<protein>
    <submittedName>
        <fullName evidence="7">Transcriptional regulator of acetoin/glycerol metabolism</fullName>
    </submittedName>
</protein>
<dbReference type="Gene3D" id="1.10.10.60">
    <property type="entry name" value="Homeodomain-like"/>
    <property type="match status" value="1"/>
</dbReference>
<evidence type="ECO:0000259" key="6">
    <source>
        <dbReference type="PROSITE" id="PS50045"/>
    </source>
</evidence>
<dbReference type="Gene3D" id="1.10.8.60">
    <property type="match status" value="1"/>
</dbReference>
<proteinExistence type="predicted"/>
<evidence type="ECO:0000256" key="5">
    <source>
        <dbReference type="SAM" id="MobiDB-lite"/>
    </source>
</evidence>
<name>A0A1W2BGL6_9PSEU</name>
<dbReference type="STRING" id="40571.SAMN05660733_01460"/>
<evidence type="ECO:0000256" key="3">
    <source>
        <dbReference type="ARBA" id="ARBA00023015"/>
    </source>
</evidence>
<evidence type="ECO:0000256" key="1">
    <source>
        <dbReference type="ARBA" id="ARBA00022741"/>
    </source>
</evidence>
<dbReference type="Gene3D" id="3.30.450.40">
    <property type="match status" value="1"/>
</dbReference>
<dbReference type="InterPro" id="IPR009057">
    <property type="entry name" value="Homeodomain-like_sf"/>
</dbReference>
<dbReference type="SUPFAM" id="SSF52540">
    <property type="entry name" value="P-loop containing nucleoside triphosphate hydrolases"/>
    <property type="match status" value="1"/>
</dbReference>
<dbReference type="GO" id="GO:0005524">
    <property type="term" value="F:ATP binding"/>
    <property type="evidence" value="ECO:0007669"/>
    <property type="project" value="UniProtKB-KW"/>
</dbReference>
<dbReference type="InterPro" id="IPR002078">
    <property type="entry name" value="Sigma_54_int"/>
</dbReference>
<dbReference type="Pfam" id="PF25601">
    <property type="entry name" value="AAA_lid_14"/>
    <property type="match status" value="1"/>
</dbReference>
<dbReference type="InterPro" id="IPR027417">
    <property type="entry name" value="P-loop_NTPase"/>
</dbReference>
<keyword evidence="1" id="KW-0547">Nucleotide-binding</keyword>
<keyword evidence="8" id="KW-1185">Reference proteome</keyword>
<dbReference type="GO" id="GO:0043565">
    <property type="term" value="F:sequence-specific DNA binding"/>
    <property type="evidence" value="ECO:0007669"/>
    <property type="project" value="InterPro"/>
</dbReference>
<evidence type="ECO:0000256" key="2">
    <source>
        <dbReference type="ARBA" id="ARBA00022840"/>
    </source>
</evidence>
<organism evidence="7 8">
    <name type="scientific">Lentzea albidocapillata</name>
    <dbReference type="NCBI Taxonomy" id="40571"/>
    <lineage>
        <taxon>Bacteria</taxon>
        <taxon>Bacillati</taxon>
        <taxon>Actinomycetota</taxon>
        <taxon>Actinomycetes</taxon>
        <taxon>Pseudonocardiales</taxon>
        <taxon>Pseudonocardiaceae</taxon>
        <taxon>Lentzea</taxon>
    </lineage>
</organism>
<dbReference type="Proteomes" id="UP000192840">
    <property type="component" value="Unassembled WGS sequence"/>
</dbReference>
<dbReference type="InterPro" id="IPR002197">
    <property type="entry name" value="HTH_Fis"/>
</dbReference>
<keyword evidence="3" id="KW-0805">Transcription regulation</keyword>
<dbReference type="EMBL" id="FWYC01000004">
    <property type="protein sequence ID" value="SMC71588.1"/>
    <property type="molecule type" value="Genomic_DNA"/>
</dbReference>
<accession>A0A1W2BGL6</accession>
<dbReference type="PROSITE" id="PS50045">
    <property type="entry name" value="SIGMA54_INTERACT_4"/>
    <property type="match status" value="1"/>
</dbReference>
<dbReference type="InterPro" id="IPR058031">
    <property type="entry name" value="AAA_lid_NorR"/>
</dbReference>
<evidence type="ECO:0000313" key="8">
    <source>
        <dbReference type="Proteomes" id="UP000192840"/>
    </source>
</evidence>
<dbReference type="Pfam" id="PF02954">
    <property type="entry name" value="HTH_8"/>
    <property type="match status" value="1"/>
</dbReference>
<dbReference type="PRINTS" id="PR01590">
    <property type="entry name" value="HTHFIS"/>
</dbReference>
<gene>
    <name evidence="7" type="ORF">SAMN05660733_01460</name>
</gene>